<dbReference type="NCBIfam" id="NF007797">
    <property type="entry name" value="PRK10502.1"/>
    <property type="match status" value="1"/>
</dbReference>
<proteinExistence type="inferred from homology"/>
<keyword evidence="2" id="KW-0808">Transferase</keyword>
<dbReference type="SUPFAM" id="SSF51161">
    <property type="entry name" value="Trimeric LpxA-like enzymes"/>
    <property type="match status" value="1"/>
</dbReference>
<evidence type="ECO:0000256" key="1">
    <source>
        <dbReference type="ARBA" id="ARBA00007274"/>
    </source>
</evidence>
<organism evidence="3 4">
    <name type="scientific">Chryseosolibacter indicus</name>
    <dbReference type="NCBI Taxonomy" id="2782351"/>
    <lineage>
        <taxon>Bacteria</taxon>
        <taxon>Pseudomonadati</taxon>
        <taxon>Bacteroidota</taxon>
        <taxon>Cytophagia</taxon>
        <taxon>Cytophagales</taxon>
        <taxon>Chryseotaleaceae</taxon>
        <taxon>Chryseosolibacter</taxon>
    </lineage>
</organism>
<evidence type="ECO:0000313" key="4">
    <source>
        <dbReference type="Proteomes" id="UP000772618"/>
    </source>
</evidence>
<name>A0ABS5VV88_9BACT</name>
<evidence type="ECO:0000313" key="3">
    <source>
        <dbReference type="EMBL" id="MBT1705342.1"/>
    </source>
</evidence>
<gene>
    <name evidence="3" type="ORF">KK060_18775</name>
</gene>
<sequence length="185" mass="20335">MESGKVRLDLYNNSWYSPKAGKLKQILWYFINVLFFINPFNPASSLKVLLLKFFGCKIGNGVTIKPGVSIKYPWLLEIGNHTWIGENVWIDNLVLVKIGNNCCISQGGMLLTGNHNYKSVTFDLMIGEIILEDGTWIGALSLVGPGVNCGTHSVLSVNSVASSNLEPYTVYRGNPAIAIKARVIS</sequence>
<dbReference type="InterPro" id="IPR011004">
    <property type="entry name" value="Trimer_LpxA-like_sf"/>
</dbReference>
<dbReference type="Proteomes" id="UP000772618">
    <property type="component" value="Unassembled WGS sequence"/>
</dbReference>
<dbReference type="PANTHER" id="PTHR23416">
    <property type="entry name" value="SIALIC ACID SYNTHASE-RELATED"/>
    <property type="match status" value="1"/>
</dbReference>
<dbReference type="PANTHER" id="PTHR23416:SF23">
    <property type="entry name" value="ACETYLTRANSFERASE C18B11.09C-RELATED"/>
    <property type="match status" value="1"/>
</dbReference>
<dbReference type="Gene3D" id="2.160.10.10">
    <property type="entry name" value="Hexapeptide repeat proteins"/>
    <property type="match status" value="1"/>
</dbReference>
<dbReference type="EMBL" id="JAHESD010000053">
    <property type="protein sequence ID" value="MBT1705342.1"/>
    <property type="molecule type" value="Genomic_DNA"/>
</dbReference>
<dbReference type="CDD" id="cd05825">
    <property type="entry name" value="LbH_wcaF_like"/>
    <property type="match status" value="1"/>
</dbReference>
<evidence type="ECO:0000256" key="2">
    <source>
        <dbReference type="ARBA" id="ARBA00022679"/>
    </source>
</evidence>
<dbReference type="RefSeq" id="WP_254155292.1">
    <property type="nucleotide sequence ID" value="NZ_JAHESD010000053.1"/>
</dbReference>
<accession>A0ABS5VV88</accession>
<comment type="caution">
    <text evidence="3">The sequence shown here is derived from an EMBL/GenBank/DDBJ whole genome shotgun (WGS) entry which is preliminary data.</text>
</comment>
<comment type="similarity">
    <text evidence="1">Belongs to the transferase hexapeptide repeat family.</text>
</comment>
<reference evidence="3 4" key="1">
    <citation type="submission" date="2021-05" db="EMBL/GenBank/DDBJ databases">
        <title>A Polyphasic approach of four new species of the genus Ohtaekwangia: Ohtaekwangia histidinii sp. nov., Ohtaekwangia cretensis sp. nov., Ohtaekwangia indiensis sp. nov., Ohtaekwangia reichenbachii sp. nov. from diverse environment.</title>
        <authorList>
            <person name="Octaviana S."/>
        </authorList>
    </citation>
    <scope>NUCLEOTIDE SEQUENCE [LARGE SCALE GENOMIC DNA]</scope>
    <source>
        <strain evidence="3 4">PWU20</strain>
    </source>
</reference>
<dbReference type="InterPro" id="IPR051159">
    <property type="entry name" value="Hexapeptide_acetyltransf"/>
</dbReference>
<protein>
    <submittedName>
        <fullName evidence="3">WcaF family extracellular polysaccharide biosynthesis acetyltransferase</fullName>
    </submittedName>
</protein>
<keyword evidence="4" id="KW-1185">Reference proteome</keyword>